<comment type="caution">
    <text evidence="2">The sequence shown here is derived from an EMBL/GenBank/DDBJ whole genome shotgun (WGS) entry which is preliminary data.</text>
</comment>
<proteinExistence type="predicted"/>
<feature type="region of interest" description="Disordered" evidence="1">
    <location>
        <begin position="79"/>
        <end position="98"/>
    </location>
</feature>
<gene>
    <name evidence="2" type="ORF">IMSHALPRED_010371</name>
</gene>
<reference evidence="2" key="1">
    <citation type="submission" date="2021-03" db="EMBL/GenBank/DDBJ databases">
        <authorList>
            <person name="Tagirdzhanova G."/>
        </authorList>
    </citation>
    <scope>NUCLEOTIDE SEQUENCE</scope>
</reference>
<sequence length="271" mass="30414">MSAANNSARDAAPMHEQVLLARLATYHKELMSIDKRVSAAISVSGGDTFHSIAERDGVENPTANLIEDPDTVAATLGSLSLSKEGRDRKKRSRRGNPERSWRAFWRASGLSVRTLHHYATPSAGVTKVRSIPARVRTTRPALYRLSKPQQKPPMQDFKEITSALCDIHMILTHLVGIEITQHGTLRDKADRLEAMAFWTVNRLGKATSRIDKSTVDAKEVNGFHDLLEDVWTILRRECPDAESQERRRILWRSVKPGCDELTQTLEGLSIR</sequence>
<dbReference type="Proteomes" id="UP000664534">
    <property type="component" value="Unassembled WGS sequence"/>
</dbReference>
<protein>
    <submittedName>
        <fullName evidence="2">Uncharacterized protein</fullName>
    </submittedName>
</protein>
<name>A0A8H3IVX1_9LECA</name>
<dbReference type="AlphaFoldDB" id="A0A8H3IVX1"/>
<evidence type="ECO:0000313" key="2">
    <source>
        <dbReference type="EMBL" id="CAF9935845.1"/>
    </source>
</evidence>
<dbReference type="EMBL" id="CAJPDT010000086">
    <property type="protein sequence ID" value="CAF9935845.1"/>
    <property type="molecule type" value="Genomic_DNA"/>
</dbReference>
<keyword evidence="3" id="KW-1185">Reference proteome</keyword>
<evidence type="ECO:0000256" key="1">
    <source>
        <dbReference type="SAM" id="MobiDB-lite"/>
    </source>
</evidence>
<evidence type="ECO:0000313" key="3">
    <source>
        <dbReference type="Proteomes" id="UP000664534"/>
    </source>
</evidence>
<accession>A0A8H3IVX1</accession>
<organism evidence="2 3">
    <name type="scientific">Imshaugia aleurites</name>
    <dbReference type="NCBI Taxonomy" id="172621"/>
    <lineage>
        <taxon>Eukaryota</taxon>
        <taxon>Fungi</taxon>
        <taxon>Dikarya</taxon>
        <taxon>Ascomycota</taxon>
        <taxon>Pezizomycotina</taxon>
        <taxon>Lecanoromycetes</taxon>
        <taxon>OSLEUM clade</taxon>
        <taxon>Lecanoromycetidae</taxon>
        <taxon>Lecanorales</taxon>
        <taxon>Lecanorineae</taxon>
        <taxon>Parmeliaceae</taxon>
        <taxon>Imshaugia</taxon>
    </lineage>
</organism>